<evidence type="ECO:0000256" key="1">
    <source>
        <dbReference type="ARBA" id="ARBA00022837"/>
    </source>
</evidence>
<reference evidence="3 4" key="1">
    <citation type="submission" date="2020-02" db="EMBL/GenBank/DDBJ databases">
        <title>Draft genome sequence of Haematococcus lacustris strain NIES-144.</title>
        <authorList>
            <person name="Morimoto D."/>
            <person name="Nakagawa S."/>
            <person name="Yoshida T."/>
            <person name="Sawayama S."/>
        </authorList>
    </citation>
    <scope>NUCLEOTIDE SEQUENCE [LARGE SCALE GENOMIC DNA]</scope>
    <source>
        <strain evidence="3 4">NIES-144</strain>
    </source>
</reference>
<dbReference type="SUPFAM" id="SSF47473">
    <property type="entry name" value="EF-hand"/>
    <property type="match status" value="1"/>
</dbReference>
<proteinExistence type="predicted"/>
<evidence type="ECO:0000259" key="2">
    <source>
        <dbReference type="PROSITE" id="PS50222"/>
    </source>
</evidence>
<dbReference type="Proteomes" id="UP000485058">
    <property type="component" value="Unassembled WGS sequence"/>
</dbReference>
<dbReference type="PROSITE" id="PS00018">
    <property type="entry name" value="EF_HAND_1"/>
    <property type="match status" value="2"/>
</dbReference>
<comment type="caution">
    <text evidence="3">The sequence shown here is derived from an EMBL/GenBank/DDBJ whole genome shotgun (WGS) entry which is preliminary data.</text>
</comment>
<dbReference type="GO" id="GO:0005509">
    <property type="term" value="F:calcium ion binding"/>
    <property type="evidence" value="ECO:0007669"/>
    <property type="project" value="InterPro"/>
</dbReference>
<feature type="domain" description="EF-hand" evidence="2">
    <location>
        <begin position="141"/>
        <end position="176"/>
    </location>
</feature>
<keyword evidence="1" id="KW-0106">Calcium</keyword>
<accession>A0A699ZN84</accession>
<evidence type="ECO:0000313" key="4">
    <source>
        <dbReference type="Proteomes" id="UP000485058"/>
    </source>
</evidence>
<name>A0A699ZN84_HAELA</name>
<dbReference type="EMBL" id="BLLF01001595">
    <property type="protein sequence ID" value="GFH20204.1"/>
    <property type="molecule type" value="Genomic_DNA"/>
</dbReference>
<dbReference type="InterPro" id="IPR018247">
    <property type="entry name" value="EF_Hand_1_Ca_BS"/>
</dbReference>
<evidence type="ECO:0000313" key="3">
    <source>
        <dbReference type="EMBL" id="GFH20204.1"/>
    </source>
</evidence>
<gene>
    <name evidence="3" type="ORF">HaLaN_17286</name>
</gene>
<protein>
    <recommendedName>
        <fullName evidence="2">EF-hand domain-containing protein</fullName>
    </recommendedName>
</protein>
<dbReference type="InterPro" id="IPR011992">
    <property type="entry name" value="EF-hand-dom_pair"/>
</dbReference>
<keyword evidence="4" id="KW-1185">Reference proteome</keyword>
<dbReference type="CDD" id="cd00051">
    <property type="entry name" value="EFh"/>
    <property type="match status" value="1"/>
</dbReference>
<dbReference type="Pfam" id="PF13202">
    <property type="entry name" value="EF-hand_5"/>
    <property type="match status" value="1"/>
</dbReference>
<dbReference type="AlphaFoldDB" id="A0A699ZN84"/>
<dbReference type="InterPro" id="IPR002048">
    <property type="entry name" value="EF_hand_dom"/>
</dbReference>
<organism evidence="3 4">
    <name type="scientific">Haematococcus lacustris</name>
    <name type="common">Green alga</name>
    <name type="synonym">Haematococcus pluvialis</name>
    <dbReference type="NCBI Taxonomy" id="44745"/>
    <lineage>
        <taxon>Eukaryota</taxon>
        <taxon>Viridiplantae</taxon>
        <taxon>Chlorophyta</taxon>
        <taxon>core chlorophytes</taxon>
        <taxon>Chlorophyceae</taxon>
        <taxon>CS clade</taxon>
        <taxon>Chlamydomonadales</taxon>
        <taxon>Haematococcaceae</taxon>
        <taxon>Haematococcus</taxon>
    </lineage>
</organism>
<sequence>MQLQSAQRSAIKATIRPARSISVLKPQGCQAVQAWKQEIGAVLLAASLVISAPAMAETRPRMLSDLARGDYSFVDVNGNGLIEQEEINNLAKQVAQEEGFVAPDEEVVAFTTRLFDLNQDGKLVVDELLTGIVLENAVDRDEVTVPEDVFKVFDQDGDGFVSRKEWTAPLGDLGANGEAMKDFVFDRVQYLQRQDGKLDVAETRNALSLLRVAADGFSPARHGINANSSCGSNQQLLQLWSIGWLGSAGHPQDIAQYRRAVGALRIGAAASPRGAQAPLTLPAHSTCQQPNLAGPAAYHHLDVKKYAAVLDAASAVVWVR</sequence>
<dbReference type="Gene3D" id="1.10.238.10">
    <property type="entry name" value="EF-hand"/>
    <property type="match status" value="1"/>
</dbReference>
<dbReference type="PROSITE" id="PS50222">
    <property type="entry name" value="EF_HAND_2"/>
    <property type="match status" value="1"/>
</dbReference>